<evidence type="ECO:0000313" key="4">
    <source>
        <dbReference type="Proteomes" id="UP000177704"/>
    </source>
</evidence>
<feature type="signal peptide" evidence="2">
    <location>
        <begin position="1"/>
        <end position="26"/>
    </location>
</feature>
<organism evidence="3 4">
    <name type="scientific">Candidatus Uhrbacteria bacterium RIFCSPLOWO2_01_FULL_55_36</name>
    <dbReference type="NCBI Taxonomy" id="1802404"/>
    <lineage>
        <taxon>Bacteria</taxon>
        <taxon>Candidatus Uhriibacteriota</taxon>
    </lineage>
</organism>
<gene>
    <name evidence="3" type="ORF">A3B36_00820</name>
</gene>
<keyword evidence="1" id="KW-0472">Membrane</keyword>
<sequence>MQNPILRALAPLLACVALAVPLAVYAKNGTVVVSADEKVEGDLIRAGQTVRILASVDGDVIVAGGTVEVAGPVTGDVIAAGGDVRITADVGGSVRAAGGSVEISGSVGRSVLAAGRRVVIGETAEIGWSVTVAASDFVFSGRAGRDVRAWTDQALMAGEAGGDLTLVASAQDGVTLERTAIVQGDFEYTAPGLVALRDGAVVKGKTTPHQVPESNRRTAAVGAALGRLIKICGLIAVGLLLLSVVPKAVDALTQEAHFWTWRNFGEGFLWLALTPIAAVILLVTVIGAPLAFILIAGWAVIIYLAQVVASLFLGRALAIHVFKHADKHLRFIHLVFGALLWVIVTSIPWLGWMLCLAGILLGMGSLTVFKRQELARYR</sequence>
<feature type="transmembrane region" description="Helical" evidence="1">
    <location>
        <begin position="292"/>
        <end position="316"/>
    </location>
</feature>
<feature type="transmembrane region" description="Helical" evidence="1">
    <location>
        <begin position="267"/>
        <end position="286"/>
    </location>
</feature>
<evidence type="ECO:0000256" key="2">
    <source>
        <dbReference type="SAM" id="SignalP"/>
    </source>
</evidence>
<feature type="chain" id="PRO_5009533198" description="Polymer-forming cytoskeletal protein" evidence="2">
    <location>
        <begin position="27"/>
        <end position="378"/>
    </location>
</feature>
<name>A0A1F7V4W6_9BACT</name>
<dbReference type="AlphaFoldDB" id="A0A1F7V4W6"/>
<evidence type="ECO:0000256" key="1">
    <source>
        <dbReference type="SAM" id="Phobius"/>
    </source>
</evidence>
<dbReference type="EMBL" id="MGEM01000009">
    <property type="protein sequence ID" value="OGL85505.1"/>
    <property type="molecule type" value="Genomic_DNA"/>
</dbReference>
<evidence type="ECO:0000313" key="3">
    <source>
        <dbReference type="EMBL" id="OGL85505.1"/>
    </source>
</evidence>
<protein>
    <recommendedName>
        <fullName evidence="5">Polymer-forming cytoskeletal protein</fullName>
    </recommendedName>
</protein>
<proteinExistence type="predicted"/>
<keyword evidence="1" id="KW-1133">Transmembrane helix</keyword>
<evidence type="ECO:0008006" key="5">
    <source>
        <dbReference type="Google" id="ProtNLM"/>
    </source>
</evidence>
<feature type="transmembrane region" description="Helical" evidence="1">
    <location>
        <begin position="350"/>
        <end position="369"/>
    </location>
</feature>
<feature type="transmembrane region" description="Helical" evidence="1">
    <location>
        <begin position="224"/>
        <end position="246"/>
    </location>
</feature>
<reference evidence="3 4" key="1">
    <citation type="journal article" date="2016" name="Nat. Commun.">
        <title>Thousands of microbial genomes shed light on interconnected biogeochemical processes in an aquifer system.</title>
        <authorList>
            <person name="Anantharaman K."/>
            <person name="Brown C.T."/>
            <person name="Hug L.A."/>
            <person name="Sharon I."/>
            <person name="Castelle C.J."/>
            <person name="Probst A.J."/>
            <person name="Thomas B.C."/>
            <person name="Singh A."/>
            <person name="Wilkins M.J."/>
            <person name="Karaoz U."/>
            <person name="Brodie E.L."/>
            <person name="Williams K.H."/>
            <person name="Hubbard S.S."/>
            <person name="Banfield J.F."/>
        </authorList>
    </citation>
    <scope>NUCLEOTIDE SEQUENCE [LARGE SCALE GENOMIC DNA]</scope>
</reference>
<accession>A0A1F7V4W6</accession>
<keyword evidence="1" id="KW-0812">Transmembrane</keyword>
<comment type="caution">
    <text evidence="3">The sequence shown here is derived from an EMBL/GenBank/DDBJ whole genome shotgun (WGS) entry which is preliminary data.</text>
</comment>
<dbReference type="Proteomes" id="UP000177704">
    <property type="component" value="Unassembled WGS sequence"/>
</dbReference>
<keyword evidence="2" id="KW-0732">Signal</keyword>